<sequence length="390" mass="41060">MNAELATVSDCLSRYSTGAGNENDGGGHAPPPRYTRPIFIEYRCTQEEQTDTQAAAGATANANNINTQPPPAVTSSAKCPIVQIEQAEDEMQLLVLEDARHPIMEYRALQARTSNTATSGRVHANTLHLSSADRLCLVYGANMSGKSTLLQQTGLVVILAHAGCYVPASFACLSPLAKVFARMGVSESLVRNQSHFLAETSELAHVLSNATERSLVLLDEVGRATSTRDGAALAYSVAEHLAADLRCLTLFTSHISELSALCAYEPAVRLLMLEAKTSTNGDAGGGGAHNNNNNNAAIPKLHFTYALLSLSDGALPPQYGVALAQAVGMPASVVARAAEISKRCDERAGAFLERAAHDGGARGGAKDGGVEMREAASAFVNALREVNKKS</sequence>
<dbReference type="InterPro" id="IPR027417">
    <property type="entry name" value="P-loop_NTPase"/>
</dbReference>
<evidence type="ECO:0000259" key="4">
    <source>
        <dbReference type="SMART" id="SM00534"/>
    </source>
</evidence>
<keyword evidence="1" id="KW-0547">Nucleotide-binding</keyword>
<keyword evidence="3" id="KW-0238">DNA-binding</keyword>
<dbReference type="Pfam" id="PF00488">
    <property type="entry name" value="MutS_V"/>
    <property type="match status" value="1"/>
</dbReference>
<dbReference type="GO" id="GO:0030983">
    <property type="term" value="F:mismatched DNA binding"/>
    <property type="evidence" value="ECO:0007669"/>
    <property type="project" value="InterPro"/>
</dbReference>
<evidence type="ECO:0000313" key="6">
    <source>
        <dbReference type="Proteomes" id="UP000660262"/>
    </source>
</evidence>
<dbReference type="OrthoDB" id="276261at2759"/>
<dbReference type="EMBL" id="BNJQ01000026">
    <property type="protein sequence ID" value="GHP09760.1"/>
    <property type="molecule type" value="Genomic_DNA"/>
</dbReference>
<accession>A0A830HVJ2</accession>
<dbReference type="InterPro" id="IPR000432">
    <property type="entry name" value="DNA_mismatch_repair_MutS_C"/>
</dbReference>
<dbReference type="PANTHER" id="PTHR11361:SF34">
    <property type="entry name" value="DNA MISMATCH REPAIR PROTEIN MSH1, MITOCHONDRIAL"/>
    <property type="match status" value="1"/>
</dbReference>
<dbReference type="AlphaFoldDB" id="A0A830HVJ2"/>
<dbReference type="SUPFAM" id="SSF52540">
    <property type="entry name" value="P-loop containing nucleoside triphosphate hydrolases"/>
    <property type="match status" value="1"/>
</dbReference>
<evidence type="ECO:0000256" key="3">
    <source>
        <dbReference type="ARBA" id="ARBA00023125"/>
    </source>
</evidence>
<dbReference type="SMART" id="SM00534">
    <property type="entry name" value="MUTSac"/>
    <property type="match status" value="1"/>
</dbReference>
<comment type="caution">
    <text evidence="5">The sequence shown here is derived from an EMBL/GenBank/DDBJ whole genome shotgun (WGS) entry which is preliminary data.</text>
</comment>
<dbReference type="GO" id="GO:0005524">
    <property type="term" value="F:ATP binding"/>
    <property type="evidence" value="ECO:0007669"/>
    <property type="project" value="UniProtKB-KW"/>
</dbReference>
<name>A0A830HVJ2_9CHLO</name>
<proteinExistence type="predicted"/>
<organism evidence="5 6">
    <name type="scientific">Pycnococcus provasolii</name>
    <dbReference type="NCBI Taxonomy" id="41880"/>
    <lineage>
        <taxon>Eukaryota</taxon>
        <taxon>Viridiplantae</taxon>
        <taxon>Chlorophyta</taxon>
        <taxon>Pseudoscourfieldiophyceae</taxon>
        <taxon>Pseudoscourfieldiales</taxon>
        <taxon>Pycnococcaceae</taxon>
        <taxon>Pycnococcus</taxon>
    </lineage>
</organism>
<keyword evidence="6" id="KW-1185">Reference proteome</keyword>
<dbReference type="GO" id="GO:0140664">
    <property type="term" value="F:ATP-dependent DNA damage sensor activity"/>
    <property type="evidence" value="ECO:0007669"/>
    <property type="project" value="InterPro"/>
</dbReference>
<evidence type="ECO:0000256" key="1">
    <source>
        <dbReference type="ARBA" id="ARBA00022741"/>
    </source>
</evidence>
<dbReference type="GO" id="GO:0006298">
    <property type="term" value="P:mismatch repair"/>
    <property type="evidence" value="ECO:0007669"/>
    <property type="project" value="InterPro"/>
</dbReference>
<dbReference type="GO" id="GO:0005739">
    <property type="term" value="C:mitochondrion"/>
    <property type="evidence" value="ECO:0007669"/>
    <property type="project" value="TreeGrafter"/>
</dbReference>
<feature type="domain" description="DNA mismatch repair proteins mutS family" evidence="4">
    <location>
        <begin position="133"/>
        <end position="342"/>
    </location>
</feature>
<dbReference type="GO" id="GO:0005634">
    <property type="term" value="C:nucleus"/>
    <property type="evidence" value="ECO:0007669"/>
    <property type="project" value="TreeGrafter"/>
</dbReference>
<dbReference type="GO" id="GO:0043504">
    <property type="term" value="P:mitochondrial DNA repair"/>
    <property type="evidence" value="ECO:0007669"/>
    <property type="project" value="TreeGrafter"/>
</dbReference>
<keyword evidence="2" id="KW-0067">ATP-binding</keyword>
<gene>
    <name evidence="5" type="ORF">PPROV_000849500</name>
</gene>
<dbReference type="PANTHER" id="PTHR11361">
    <property type="entry name" value="DNA MISMATCH REPAIR PROTEIN MUTS FAMILY MEMBER"/>
    <property type="match status" value="1"/>
</dbReference>
<reference evidence="5" key="1">
    <citation type="submission" date="2020-10" db="EMBL/GenBank/DDBJ databases">
        <title>Unveiling of a novel bifunctional photoreceptor, Dualchrome1, isolated from a cosmopolitan green alga.</title>
        <authorList>
            <person name="Suzuki S."/>
            <person name="Kawachi M."/>
        </authorList>
    </citation>
    <scope>NUCLEOTIDE SEQUENCE</scope>
    <source>
        <strain evidence="5">NIES 2893</strain>
    </source>
</reference>
<evidence type="ECO:0000313" key="5">
    <source>
        <dbReference type="EMBL" id="GHP09760.1"/>
    </source>
</evidence>
<dbReference type="Proteomes" id="UP000660262">
    <property type="component" value="Unassembled WGS sequence"/>
</dbReference>
<evidence type="ECO:0000256" key="2">
    <source>
        <dbReference type="ARBA" id="ARBA00022840"/>
    </source>
</evidence>
<dbReference type="Gene3D" id="3.40.50.300">
    <property type="entry name" value="P-loop containing nucleotide triphosphate hydrolases"/>
    <property type="match status" value="1"/>
</dbReference>
<protein>
    <recommendedName>
        <fullName evidence="4">DNA mismatch repair proteins mutS family domain-containing protein</fullName>
    </recommendedName>
</protein>
<dbReference type="InterPro" id="IPR045076">
    <property type="entry name" value="MutS"/>
</dbReference>